<organism evidence="1 2">
    <name type="scientific">Chaenocephalus aceratus</name>
    <name type="common">Blackfin icefish</name>
    <name type="synonym">Chaenichthys aceratus</name>
    <dbReference type="NCBI Taxonomy" id="36190"/>
    <lineage>
        <taxon>Eukaryota</taxon>
        <taxon>Metazoa</taxon>
        <taxon>Chordata</taxon>
        <taxon>Craniata</taxon>
        <taxon>Vertebrata</taxon>
        <taxon>Euteleostomi</taxon>
        <taxon>Actinopterygii</taxon>
        <taxon>Neopterygii</taxon>
        <taxon>Teleostei</taxon>
        <taxon>Neoteleostei</taxon>
        <taxon>Acanthomorphata</taxon>
        <taxon>Eupercaria</taxon>
        <taxon>Perciformes</taxon>
        <taxon>Notothenioidei</taxon>
        <taxon>Channichthyidae</taxon>
        <taxon>Chaenocephalus</taxon>
    </lineage>
</organism>
<feature type="non-terminal residue" evidence="1">
    <location>
        <position position="80"/>
    </location>
</feature>
<proteinExistence type="predicted"/>
<reference evidence="1" key="1">
    <citation type="submission" date="2022-05" db="EMBL/GenBank/DDBJ databases">
        <title>Chromosome-level genome of Chaenocephalus aceratus.</title>
        <authorList>
            <person name="Park H."/>
        </authorList>
    </citation>
    <scope>NUCLEOTIDE SEQUENCE</scope>
    <source>
        <strain evidence="1">KU_202001</strain>
    </source>
</reference>
<evidence type="ECO:0000313" key="1">
    <source>
        <dbReference type="EMBL" id="KAI4825246.1"/>
    </source>
</evidence>
<evidence type="ECO:0000313" key="2">
    <source>
        <dbReference type="Proteomes" id="UP001057452"/>
    </source>
</evidence>
<dbReference type="EMBL" id="CM043790">
    <property type="protein sequence ID" value="KAI4825246.1"/>
    <property type="molecule type" value="Genomic_DNA"/>
</dbReference>
<gene>
    <name evidence="1" type="ORF">KUCAC02_020933</name>
</gene>
<dbReference type="Proteomes" id="UP001057452">
    <property type="component" value="Chromosome 6"/>
</dbReference>
<name>A0ACB9XFB6_CHAAC</name>
<protein>
    <submittedName>
        <fullName evidence="1">Uncharacterized protein</fullName>
    </submittedName>
</protein>
<keyword evidence="2" id="KW-1185">Reference proteome</keyword>
<accession>A0ACB9XFB6</accession>
<feature type="non-terminal residue" evidence="1">
    <location>
        <position position="1"/>
    </location>
</feature>
<sequence length="80" mass="8774">QELDGCDELHPAHFSGVTLTQVTLKDAAFLVFIEPWLWPLKWKPACVGLSGPDIDFGAVRTHGCLYLGTVCQSTELEPCT</sequence>
<comment type="caution">
    <text evidence="1">The sequence shown here is derived from an EMBL/GenBank/DDBJ whole genome shotgun (WGS) entry which is preliminary data.</text>
</comment>